<dbReference type="SUPFAM" id="SSF161098">
    <property type="entry name" value="MetI-like"/>
    <property type="match status" value="1"/>
</dbReference>
<feature type="transmembrane region" description="Helical" evidence="9">
    <location>
        <begin position="20"/>
        <end position="48"/>
    </location>
</feature>
<dbReference type="AlphaFoldDB" id="A0A662DI67"/>
<keyword evidence="3" id="KW-0813">Transport</keyword>
<sequence>MQEDVIHRRILKDRVFKGFIIFFSFVSIVPLLFILLYIIQNGIAAVNWQFLVHLPKPVGEAGGGISNALVGTCILILISCILAIPVGVLAGVYLSEHREGKLSYLARLCVEVLQGVPSIVIGIIAYVWVVLPLGKFSAFSAGVALGIMMLPVIVRTTEETLKLVPHPLKEASLALGVPYHRTILKVILPAGMSGIITGILLSVARIAGETAPLLFTAFGSPFMNLNIFKPISALPLLIFKYATSPYPEWHSIAWGASFVLVVFVLVLNLITKLVTRKWKVQF</sequence>
<evidence type="ECO:0000256" key="1">
    <source>
        <dbReference type="ARBA" id="ARBA00004651"/>
    </source>
</evidence>
<feature type="domain" description="ABC transmembrane type-1" evidence="10">
    <location>
        <begin position="69"/>
        <end position="271"/>
    </location>
</feature>
<dbReference type="Pfam" id="PF00528">
    <property type="entry name" value="BPD_transp_1"/>
    <property type="match status" value="1"/>
</dbReference>
<evidence type="ECO:0000313" key="12">
    <source>
        <dbReference type="Proteomes" id="UP000280417"/>
    </source>
</evidence>
<dbReference type="InterPro" id="IPR051408">
    <property type="entry name" value="Phosphate_transprt_permease"/>
</dbReference>
<keyword evidence="8 9" id="KW-0472">Membrane</keyword>
<protein>
    <recommendedName>
        <fullName evidence="9">Phosphate transport system permease protein PstA</fullName>
    </recommendedName>
</protein>
<dbReference type="InterPro" id="IPR000515">
    <property type="entry name" value="MetI-like"/>
</dbReference>
<evidence type="ECO:0000256" key="8">
    <source>
        <dbReference type="ARBA" id="ARBA00023136"/>
    </source>
</evidence>
<dbReference type="GO" id="GO:0005886">
    <property type="term" value="C:plasma membrane"/>
    <property type="evidence" value="ECO:0007669"/>
    <property type="project" value="UniProtKB-SubCell"/>
</dbReference>
<evidence type="ECO:0000256" key="7">
    <source>
        <dbReference type="ARBA" id="ARBA00022989"/>
    </source>
</evidence>
<dbReference type="Proteomes" id="UP000280417">
    <property type="component" value="Unassembled WGS sequence"/>
</dbReference>
<feature type="transmembrane region" description="Helical" evidence="9">
    <location>
        <begin position="105"/>
        <end position="130"/>
    </location>
</feature>
<evidence type="ECO:0000256" key="2">
    <source>
        <dbReference type="ARBA" id="ARBA00007069"/>
    </source>
</evidence>
<dbReference type="EMBL" id="QMQA01000001">
    <property type="protein sequence ID" value="RLE15514.1"/>
    <property type="molecule type" value="Genomic_DNA"/>
</dbReference>
<dbReference type="PANTHER" id="PTHR42922:SF1">
    <property type="entry name" value="PHOSPHATE TRANSPORT SYSTEM PERMEASE PROTEIN PSTA"/>
    <property type="match status" value="1"/>
</dbReference>
<keyword evidence="6 9" id="KW-0812">Transmembrane</keyword>
<evidence type="ECO:0000313" key="11">
    <source>
        <dbReference type="EMBL" id="RLE15514.1"/>
    </source>
</evidence>
<feature type="transmembrane region" description="Helical" evidence="9">
    <location>
        <begin position="186"/>
        <end position="207"/>
    </location>
</feature>
<dbReference type="CDD" id="cd06261">
    <property type="entry name" value="TM_PBP2"/>
    <property type="match status" value="1"/>
</dbReference>
<dbReference type="PANTHER" id="PTHR42922">
    <property type="entry name" value="PHOSPHATE TRANSPORT SYSTEM PERMEASE PROTEIN PSTA"/>
    <property type="match status" value="1"/>
</dbReference>
<comment type="caution">
    <text evidence="11">The sequence shown here is derived from an EMBL/GenBank/DDBJ whole genome shotgun (WGS) entry which is preliminary data.</text>
</comment>
<accession>A0A662DI67</accession>
<feature type="transmembrane region" description="Helical" evidence="9">
    <location>
        <begin position="136"/>
        <end position="154"/>
    </location>
</feature>
<reference evidence="11 12" key="1">
    <citation type="submission" date="2018-06" db="EMBL/GenBank/DDBJ databases">
        <title>Extensive metabolic versatility and redundancy in microbially diverse, dynamic hydrothermal sediments.</title>
        <authorList>
            <person name="Dombrowski N."/>
            <person name="Teske A."/>
            <person name="Baker B.J."/>
        </authorList>
    </citation>
    <scope>NUCLEOTIDE SEQUENCE [LARGE SCALE GENOMIC DNA]</scope>
    <source>
        <strain evidence="11">B3_G15</strain>
    </source>
</reference>
<dbReference type="Gene3D" id="1.10.3720.10">
    <property type="entry name" value="MetI-like"/>
    <property type="match status" value="1"/>
</dbReference>
<comment type="subcellular location">
    <subcellularLocation>
        <location evidence="1 9">Cell membrane</location>
        <topology evidence="1 9">Multi-pass membrane protein</topology>
    </subcellularLocation>
</comment>
<name>A0A662DI67_UNCAE</name>
<keyword evidence="5" id="KW-0592">Phosphate transport</keyword>
<evidence type="ECO:0000256" key="6">
    <source>
        <dbReference type="ARBA" id="ARBA00022692"/>
    </source>
</evidence>
<keyword evidence="7 9" id="KW-1133">Transmembrane helix</keyword>
<dbReference type="GO" id="GO:0035435">
    <property type="term" value="P:phosphate ion transmembrane transport"/>
    <property type="evidence" value="ECO:0007669"/>
    <property type="project" value="InterPro"/>
</dbReference>
<proteinExistence type="inferred from homology"/>
<dbReference type="InterPro" id="IPR005672">
    <property type="entry name" value="Phosphate_PstA"/>
</dbReference>
<organism evidence="11 12">
    <name type="scientific">Aerophobetes bacterium</name>
    <dbReference type="NCBI Taxonomy" id="2030807"/>
    <lineage>
        <taxon>Bacteria</taxon>
        <taxon>Candidatus Aerophobota</taxon>
    </lineage>
</organism>
<dbReference type="InterPro" id="IPR035906">
    <property type="entry name" value="MetI-like_sf"/>
</dbReference>
<evidence type="ECO:0000256" key="5">
    <source>
        <dbReference type="ARBA" id="ARBA00022592"/>
    </source>
</evidence>
<evidence type="ECO:0000256" key="3">
    <source>
        <dbReference type="ARBA" id="ARBA00022448"/>
    </source>
</evidence>
<dbReference type="NCBIfam" id="TIGR00974">
    <property type="entry name" value="3a0107s02c"/>
    <property type="match status" value="1"/>
</dbReference>
<comment type="similarity">
    <text evidence="2 9">Belongs to the binding-protein-dependent transport system permease family. CysTW subfamily.</text>
</comment>
<dbReference type="GO" id="GO:0005315">
    <property type="term" value="F:phosphate transmembrane transporter activity"/>
    <property type="evidence" value="ECO:0007669"/>
    <property type="project" value="InterPro"/>
</dbReference>
<gene>
    <name evidence="11" type="primary">pstA</name>
    <name evidence="11" type="ORF">DRJ04_00015</name>
</gene>
<keyword evidence="4 9" id="KW-1003">Cell membrane</keyword>
<evidence type="ECO:0000259" key="10">
    <source>
        <dbReference type="PROSITE" id="PS50928"/>
    </source>
</evidence>
<dbReference type="PROSITE" id="PS50928">
    <property type="entry name" value="ABC_TM1"/>
    <property type="match status" value="1"/>
</dbReference>
<evidence type="ECO:0000256" key="9">
    <source>
        <dbReference type="RuleBase" id="RU363043"/>
    </source>
</evidence>
<feature type="transmembrane region" description="Helical" evidence="9">
    <location>
        <begin position="68"/>
        <end position="93"/>
    </location>
</feature>
<evidence type="ECO:0000256" key="4">
    <source>
        <dbReference type="ARBA" id="ARBA00022475"/>
    </source>
</evidence>
<feature type="transmembrane region" description="Helical" evidence="9">
    <location>
        <begin position="252"/>
        <end position="270"/>
    </location>
</feature>